<evidence type="ECO:0000256" key="6">
    <source>
        <dbReference type="ARBA" id="ARBA00023304"/>
    </source>
</evidence>
<dbReference type="EC" id="2.2.1.6" evidence="8"/>
<dbReference type="NCBIfam" id="TIGR00119">
    <property type="entry name" value="acolac_sm"/>
    <property type="match status" value="1"/>
</dbReference>
<dbReference type="CDD" id="cd04878">
    <property type="entry name" value="ACT_AHAS"/>
    <property type="match status" value="1"/>
</dbReference>
<evidence type="ECO:0000313" key="11">
    <source>
        <dbReference type="EMBL" id="MEJ5195985.1"/>
    </source>
</evidence>
<comment type="similarity">
    <text evidence="3 8">Belongs to the acetolactate synthase small subunit family.</text>
</comment>
<name>A0AB35Y6U1_9FIRM</name>
<dbReference type="GO" id="GO:1990610">
    <property type="term" value="F:acetolactate synthase regulator activity"/>
    <property type="evidence" value="ECO:0007669"/>
    <property type="project" value="UniProtKB-UniRule"/>
</dbReference>
<dbReference type="AlphaFoldDB" id="A0AB35Y6U1"/>
<organism evidence="11 12">
    <name type="scientific">Faecalibacterium wellingii</name>
    <dbReference type="NCBI Taxonomy" id="2929491"/>
    <lineage>
        <taxon>Bacteria</taxon>
        <taxon>Bacillati</taxon>
        <taxon>Bacillota</taxon>
        <taxon>Clostridia</taxon>
        <taxon>Eubacteriales</taxon>
        <taxon>Oscillospiraceae</taxon>
        <taxon>Faecalibacterium</taxon>
    </lineage>
</organism>
<dbReference type="Gene3D" id="3.30.70.1150">
    <property type="entry name" value="ACT-like. Chain A, domain 2"/>
    <property type="match status" value="1"/>
</dbReference>
<dbReference type="GO" id="GO:0009099">
    <property type="term" value="P:L-valine biosynthetic process"/>
    <property type="evidence" value="ECO:0007669"/>
    <property type="project" value="UniProtKB-UniRule"/>
</dbReference>
<evidence type="ECO:0000256" key="3">
    <source>
        <dbReference type="ARBA" id="ARBA00006341"/>
    </source>
</evidence>
<dbReference type="InterPro" id="IPR039557">
    <property type="entry name" value="AHAS_ACT"/>
</dbReference>
<evidence type="ECO:0000313" key="12">
    <source>
        <dbReference type="Proteomes" id="UP001373196"/>
    </source>
</evidence>
<accession>A0AB35Y6U1</accession>
<dbReference type="GO" id="GO:0005829">
    <property type="term" value="C:cytosol"/>
    <property type="evidence" value="ECO:0007669"/>
    <property type="project" value="TreeGrafter"/>
</dbReference>
<evidence type="ECO:0000256" key="4">
    <source>
        <dbReference type="ARBA" id="ARBA00011744"/>
    </source>
</evidence>
<dbReference type="Pfam" id="PF22629">
    <property type="entry name" value="ACT_AHAS_ss"/>
    <property type="match status" value="1"/>
</dbReference>
<dbReference type="PANTHER" id="PTHR30239">
    <property type="entry name" value="ACETOLACTATE SYNTHASE SMALL SUBUNIT"/>
    <property type="match status" value="1"/>
</dbReference>
<dbReference type="InterPro" id="IPR002912">
    <property type="entry name" value="ACT_dom"/>
</dbReference>
<dbReference type="Pfam" id="PF10369">
    <property type="entry name" value="ALS_ss_C"/>
    <property type="match status" value="1"/>
</dbReference>
<reference evidence="11" key="1">
    <citation type="submission" date="2024-03" db="EMBL/GenBank/DDBJ databases">
        <authorList>
            <person name="Plomp N."/>
            <person name="Harmsen H.J."/>
        </authorList>
    </citation>
    <scope>NUCLEOTIDE SEQUENCE</scope>
    <source>
        <strain evidence="11">HTF-128</strain>
    </source>
</reference>
<dbReference type="InterPro" id="IPR004789">
    <property type="entry name" value="Acetalactate_synth_ssu"/>
</dbReference>
<dbReference type="PROSITE" id="PS51671">
    <property type="entry name" value="ACT"/>
    <property type="match status" value="1"/>
</dbReference>
<comment type="subunit">
    <text evidence="4 8">Dimer of large and small chains.</text>
</comment>
<evidence type="ECO:0000259" key="10">
    <source>
        <dbReference type="PROSITE" id="PS51671"/>
    </source>
</evidence>
<dbReference type="RefSeq" id="WP_339395412.1">
    <property type="nucleotide sequence ID" value="NZ_JBBFGL010000005.1"/>
</dbReference>
<keyword evidence="8 11" id="KW-0808">Transferase</keyword>
<comment type="function">
    <text evidence="8">Catalyzes the conversion of 2 pyruvate molecules into acetolactate in the first common step of the biosynthetic pathway of the branched-amino acids such as leucine, isoleucine, and valine.</text>
</comment>
<dbReference type="NCBIfam" id="NF008864">
    <property type="entry name" value="PRK11895.1"/>
    <property type="match status" value="1"/>
</dbReference>
<feature type="domain" description="ACT" evidence="10">
    <location>
        <begin position="8"/>
        <end position="82"/>
    </location>
</feature>
<gene>
    <name evidence="11" type="primary">ilvN</name>
    <name evidence="11" type="ORF">WF834_07310</name>
</gene>
<dbReference type="InterPro" id="IPR045865">
    <property type="entry name" value="ACT-like_dom_sf"/>
</dbReference>
<sequence length="190" mass="21372">METNKRRVISLLVDNQSGVLARVSSLFCRRGFNIDSLTVSATNDPAVSRITVTITSDEKALSQLILQTERLEVTRQVFVLDGEKSLERELLLLKVASDVHNRSELREIASIYKAKIIDLSPDSMVFELIGKPDKIDAFLKMFADYKILEQCRTGVTALERGGMHQHMQKPPQEVRAAQLPLPGTHCPERK</sequence>
<comment type="catalytic activity">
    <reaction evidence="7 8">
        <text>2 pyruvate + H(+) = (2S)-2-acetolactate + CO2</text>
        <dbReference type="Rhea" id="RHEA:25249"/>
        <dbReference type="ChEBI" id="CHEBI:15361"/>
        <dbReference type="ChEBI" id="CHEBI:15378"/>
        <dbReference type="ChEBI" id="CHEBI:16526"/>
        <dbReference type="ChEBI" id="CHEBI:58476"/>
        <dbReference type="EC" id="2.2.1.6"/>
    </reaction>
</comment>
<evidence type="ECO:0000256" key="2">
    <source>
        <dbReference type="ARBA" id="ARBA00005025"/>
    </source>
</evidence>
<proteinExistence type="inferred from homology"/>
<dbReference type="InterPro" id="IPR054480">
    <property type="entry name" value="AHAS_small-like_ACT"/>
</dbReference>
<dbReference type="GO" id="GO:0003984">
    <property type="term" value="F:acetolactate synthase activity"/>
    <property type="evidence" value="ECO:0007669"/>
    <property type="project" value="UniProtKB-UniRule"/>
</dbReference>
<keyword evidence="5 8" id="KW-0028">Amino-acid biosynthesis</keyword>
<dbReference type="Proteomes" id="UP001373196">
    <property type="component" value="Unassembled WGS sequence"/>
</dbReference>
<dbReference type="Gene3D" id="3.30.70.260">
    <property type="match status" value="1"/>
</dbReference>
<dbReference type="InterPro" id="IPR027271">
    <property type="entry name" value="Acetolactate_synth/TF_NikR_C"/>
</dbReference>
<evidence type="ECO:0000256" key="7">
    <source>
        <dbReference type="ARBA" id="ARBA00048670"/>
    </source>
</evidence>
<dbReference type="EMBL" id="JBBFGL010000005">
    <property type="protein sequence ID" value="MEJ5195985.1"/>
    <property type="molecule type" value="Genomic_DNA"/>
</dbReference>
<feature type="region of interest" description="Disordered" evidence="9">
    <location>
        <begin position="162"/>
        <end position="190"/>
    </location>
</feature>
<comment type="pathway">
    <text evidence="1 8">Amino-acid biosynthesis; L-isoleucine biosynthesis; L-isoleucine from 2-oxobutanoate: step 1/4.</text>
</comment>
<evidence type="ECO:0000256" key="1">
    <source>
        <dbReference type="ARBA" id="ARBA00004974"/>
    </source>
</evidence>
<dbReference type="InterPro" id="IPR019455">
    <property type="entry name" value="Acetolactate_synth_ssu_C"/>
</dbReference>
<comment type="caution">
    <text evidence="11">The sequence shown here is derived from an EMBL/GenBank/DDBJ whole genome shotgun (WGS) entry which is preliminary data.</text>
</comment>
<comment type="pathway">
    <text evidence="2 8">Amino-acid biosynthesis; L-valine biosynthesis; L-valine from pyruvate: step 1/4.</text>
</comment>
<keyword evidence="6 8" id="KW-0100">Branched-chain amino acid biosynthesis</keyword>
<evidence type="ECO:0000256" key="9">
    <source>
        <dbReference type="SAM" id="MobiDB-lite"/>
    </source>
</evidence>
<dbReference type="PANTHER" id="PTHR30239:SF0">
    <property type="entry name" value="ACETOLACTATE SYNTHASE SMALL SUBUNIT 1, CHLOROPLASTIC"/>
    <property type="match status" value="1"/>
</dbReference>
<protein>
    <recommendedName>
        <fullName evidence="8">Acetolactate synthase small subunit</fullName>
        <shortName evidence="8">AHAS</shortName>
        <shortName evidence="8">ALS</shortName>
        <ecNumber evidence="8">2.2.1.6</ecNumber>
    </recommendedName>
    <alternativeName>
        <fullName evidence="8">Acetohydroxy-acid synthase small subunit</fullName>
    </alternativeName>
</protein>
<evidence type="ECO:0000256" key="5">
    <source>
        <dbReference type="ARBA" id="ARBA00022605"/>
    </source>
</evidence>
<dbReference type="GO" id="GO:0009097">
    <property type="term" value="P:isoleucine biosynthetic process"/>
    <property type="evidence" value="ECO:0007669"/>
    <property type="project" value="UniProtKB-UniRule"/>
</dbReference>
<evidence type="ECO:0000256" key="8">
    <source>
        <dbReference type="RuleBase" id="RU368092"/>
    </source>
</evidence>
<dbReference type="SUPFAM" id="SSF55021">
    <property type="entry name" value="ACT-like"/>
    <property type="match status" value="2"/>
</dbReference>